<sequence>MPVQGTLSDFLTASSEKWTPVPDDLFSEESDFHGDAASTAYYNNLAAAYDPRNYWKVHAWNIQVKAEKAKQSQKKADEVRAKEEQEQKAASSADVPVDHGNEASNSKIKHEDTALLSHDDEQPDKMDVETPLPPPDNPEQPTADGDAAPNNSKPYNFYEGIDLAKQLSESLADFLHRLQPSQTSSSRGRWIYIANPYPPLKMASSGKLVTDAEARDVATFRQVGTRLLDDFLSAKERVESQNPGKAAATITRMLRPDREHLESGIRELARESNITTGKWMLFPSADDVDRTWSLVARGTWEGTLGISAKVAAAPDAETTSASAGVGGKDRDKESRLICVYTYDFADRDDVKRVLLGLKKLGLLNGDANGGGGGGSMNKNNAAATAAARAIYYKCDAYTHLDISSGNEYKLKASMYSSRDMLGGS</sequence>
<evidence type="ECO:0000313" key="3">
    <source>
        <dbReference type="EMBL" id="KIW11162.1"/>
    </source>
</evidence>
<dbReference type="InterPro" id="IPR015034">
    <property type="entry name" value="Bles03"/>
</dbReference>
<dbReference type="Gene3D" id="3.30.760.10">
    <property type="entry name" value="RNA Cap, Translation Initiation Factor Eif4e"/>
    <property type="match status" value="1"/>
</dbReference>
<accession>A0A0D1ZDT7</accession>
<feature type="region of interest" description="Disordered" evidence="2">
    <location>
        <begin position="66"/>
        <end position="156"/>
    </location>
</feature>
<dbReference type="VEuPathDB" id="FungiDB:PV08_10462"/>
<feature type="compositionally biased region" description="Basic and acidic residues" evidence="2">
    <location>
        <begin position="66"/>
        <end position="87"/>
    </location>
</feature>
<keyword evidence="4" id="KW-1185">Reference proteome</keyword>
<dbReference type="HOGENOM" id="CLU_051869_0_2_1"/>
<dbReference type="EMBL" id="KN847499">
    <property type="protein sequence ID" value="KIW11162.1"/>
    <property type="molecule type" value="Genomic_DNA"/>
</dbReference>
<evidence type="ECO:0008006" key="5">
    <source>
        <dbReference type="Google" id="ProtNLM"/>
    </source>
</evidence>
<dbReference type="AlphaFoldDB" id="A0A0D1ZDT7"/>
<name>A0A0D1ZDT7_9EURO</name>
<feature type="region of interest" description="Disordered" evidence="2">
    <location>
        <begin position="1"/>
        <end position="22"/>
    </location>
</feature>
<gene>
    <name evidence="3" type="ORF">PV08_10462</name>
</gene>
<dbReference type="InterPro" id="IPR023398">
    <property type="entry name" value="TIF_eIF4e-like"/>
</dbReference>
<comment type="similarity">
    <text evidence="1">Belongs to the UPF0696 family.</text>
</comment>
<organism evidence="3 4">
    <name type="scientific">Exophiala spinifera</name>
    <dbReference type="NCBI Taxonomy" id="91928"/>
    <lineage>
        <taxon>Eukaryota</taxon>
        <taxon>Fungi</taxon>
        <taxon>Dikarya</taxon>
        <taxon>Ascomycota</taxon>
        <taxon>Pezizomycotina</taxon>
        <taxon>Eurotiomycetes</taxon>
        <taxon>Chaetothyriomycetidae</taxon>
        <taxon>Chaetothyriales</taxon>
        <taxon>Herpotrichiellaceae</taxon>
        <taxon>Exophiala</taxon>
    </lineage>
</organism>
<dbReference type="Proteomes" id="UP000053328">
    <property type="component" value="Unassembled WGS sequence"/>
</dbReference>
<dbReference type="SUPFAM" id="SSF55418">
    <property type="entry name" value="eIF4e-like"/>
    <property type="match status" value="1"/>
</dbReference>
<dbReference type="OrthoDB" id="10067381at2759"/>
<reference evidence="3 4" key="1">
    <citation type="submission" date="2015-01" db="EMBL/GenBank/DDBJ databases">
        <title>The Genome Sequence of Exophiala spinifera CBS89968.</title>
        <authorList>
            <consortium name="The Broad Institute Genomics Platform"/>
            <person name="Cuomo C."/>
            <person name="de Hoog S."/>
            <person name="Gorbushina A."/>
            <person name="Stielow B."/>
            <person name="Teixiera M."/>
            <person name="Abouelleil A."/>
            <person name="Chapman S.B."/>
            <person name="Priest M."/>
            <person name="Young S.K."/>
            <person name="Wortman J."/>
            <person name="Nusbaum C."/>
            <person name="Birren B."/>
        </authorList>
    </citation>
    <scope>NUCLEOTIDE SEQUENCE [LARGE SCALE GENOMIC DNA]</scope>
    <source>
        <strain evidence="3 4">CBS 89968</strain>
    </source>
</reference>
<protein>
    <recommendedName>
        <fullName evidence="5">DUF1917 domain-containing protein</fullName>
    </recommendedName>
</protein>
<feature type="compositionally biased region" description="Polar residues" evidence="2">
    <location>
        <begin position="1"/>
        <end position="17"/>
    </location>
</feature>
<dbReference type="PANTHER" id="PTHR31977:SF1">
    <property type="entry name" value="UPF0696 PROTEIN C11ORF68"/>
    <property type="match status" value="1"/>
</dbReference>
<evidence type="ECO:0000256" key="2">
    <source>
        <dbReference type="SAM" id="MobiDB-lite"/>
    </source>
</evidence>
<dbReference type="PANTHER" id="PTHR31977">
    <property type="entry name" value="UPF0696 PROTEIN C11ORF68"/>
    <property type="match status" value="1"/>
</dbReference>
<proteinExistence type="inferred from homology"/>
<dbReference type="GeneID" id="27337545"/>
<evidence type="ECO:0000256" key="1">
    <source>
        <dbReference type="ARBA" id="ARBA00010568"/>
    </source>
</evidence>
<dbReference type="RefSeq" id="XP_016231378.1">
    <property type="nucleotide sequence ID" value="XM_016384776.1"/>
</dbReference>
<evidence type="ECO:0000313" key="4">
    <source>
        <dbReference type="Proteomes" id="UP000053328"/>
    </source>
</evidence>
<dbReference type="Pfam" id="PF08939">
    <property type="entry name" value="Bles03"/>
    <property type="match status" value="1"/>
</dbReference>
<feature type="compositionally biased region" description="Basic and acidic residues" evidence="2">
    <location>
        <begin position="108"/>
        <end position="128"/>
    </location>
</feature>